<name>A0ACB7ZUI0_9AGAM</name>
<gene>
    <name evidence="1" type="ORF">BJ138DRAFT_1119478</name>
</gene>
<proteinExistence type="predicted"/>
<reference evidence="1" key="1">
    <citation type="journal article" date="2021" name="New Phytol.">
        <title>Evolutionary innovations through gain and loss of genes in the ectomycorrhizal Boletales.</title>
        <authorList>
            <person name="Wu G."/>
            <person name="Miyauchi S."/>
            <person name="Morin E."/>
            <person name="Kuo A."/>
            <person name="Drula E."/>
            <person name="Varga T."/>
            <person name="Kohler A."/>
            <person name="Feng B."/>
            <person name="Cao Y."/>
            <person name="Lipzen A."/>
            <person name="Daum C."/>
            <person name="Hundley H."/>
            <person name="Pangilinan J."/>
            <person name="Johnson J."/>
            <person name="Barry K."/>
            <person name="LaButti K."/>
            <person name="Ng V."/>
            <person name="Ahrendt S."/>
            <person name="Min B."/>
            <person name="Choi I.G."/>
            <person name="Park H."/>
            <person name="Plett J.M."/>
            <person name="Magnuson J."/>
            <person name="Spatafora J.W."/>
            <person name="Nagy L.G."/>
            <person name="Henrissat B."/>
            <person name="Grigoriev I.V."/>
            <person name="Yang Z.L."/>
            <person name="Xu J."/>
            <person name="Martin F.M."/>
        </authorList>
    </citation>
    <scope>NUCLEOTIDE SEQUENCE</scope>
    <source>
        <strain evidence="1">ATCC 28755</strain>
    </source>
</reference>
<dbReference type="EMBL" id="MU268498">
    <property type="protein sequence ID" value="KAH7904372.1"/>
    <property type="molecule type" value="Genomic_DNA"/>
</dbReference>
<comment type="caution">
    <text evidence="1">The sequence shown here is derived from an EMBL/GenBank/DDBJ whole genome shotgun (WGS) entry which is preliminary data.</text>
</comment>
<keyword evidence="2" id="KW-1185">Reference proteome</keyword>
<protein>
    <submittedName>
        <fullName evidence="1">Uncharacterized protein</fullName>
    </submittedName>
</protein>
<sequence>MKVLFVGLIATAVAGTVFGAAIPREENPRALAGRHLDADEPSAISSRDDDSTGFWEDVDPLPARRDIFDEENPDALAGHILTV</sequence>
<dbReference type="Proteomes" id="UP000790377">
    <property type="component" value="Unassembled WGS sequence"/>
</dbReference>
<organism evidence="1 2">
    <name type="scientific">Hygrophoropsis aurantiaca</name>
    <dbReference type="NCBI Taxonomy" id="72124"/>
    <lineage>
        <taxon>Eukaryota</taxon>
        <taxon>Fungi</taxon>
        <taxon>Dikarya</taxon>
        <taxon>Basidiomycota</taxon>
        <taxon>Agaricomycotina</taxon>
        <taxon>Agaricomycetes</taxon>
        <taxon>Agaricomycetidae</taxon>
        <taxon>Boletales</taxon>
        <taxon>Coniophorineae</taxon>
        <taxon>Hygrophoropsidaceae</taxon>
        <taxon>Hygrophoropsis</taxon>
    </lineage>
</organism>
<evidence type="ECO:0000313" key="2">
    <source>
        <dbReference type="Proteomes" id="UP000790377"/>
    </source>
</evidence>
<accession>A0ACB7ZUI0</accession>
<evidence type="ECO:0000313" key="1">
    <source>
        <dbReference type="EMBL" id="KAH7904372.1"/>
    </source>
</evidence>